<protein>
    <submittedName>
        <fullName evidence="2">Uncharacterized protein</fullName>
    </submittedName>
</protein>
<dbReference type="RefSeq" id="WP_136151749.1">
    <property type="nucleotide sequence ID" value="NZ_CP038810.1"/>
</dbReference>
<keyword evidence="1" id="KW-1133">Transmembrane helix</keyword>
<keyword evidence="1" id="KW-0812">Transmembrane</keyword>
<keyword evidence="3" id="KW-1185">Reference proteome</keyword>
<evidence type="ECO:0000313" key="2">
    <source>
        <dbReference type="EMBL" id="QBZ97812.1"/>
    </source>
</evidence>
<proteinExistence type="predicted"/>
<dbReference type="AlphaFoldDB" id="A0A4P7PU91"/>
<name>A0A4P7PU91_9FLAO</name>
<gene>
    <name evidence="2" type="ORF">GS03_01310</name>
</gene>
<feature type="transmembrane region" description="Helical" evidence="1">
    <location>
        <begin position="38"/>
        <end position="60"/>
    </location>
</feature>
<dbReference type="Proteomes" id="UP000296862">
    <property type="component" value="Chromosome"/>
</dbReference>
<accession>A0A4P7PU91</accession>
<evidence type="ECO:0000313" key="3">
    <source>
        <dbReference type="Proteomes" id="UP000296862"/>
    </source>
</evidence>
<dbReference type="KEGG" id="fsn:GS03_01310"/>
<feature type="transmembrane region" description="Helical" evidence="1">
    <location>
        <begin position="12"/>
        <end position="32"/>
    </location>
</feature>
<organism evidence="2 3">
    <name type="scientific">Flavobacterium sangjuense</name>
    <dbReference type="NCBI Taxonomy" id="2518177"/>
    <lineage>
        <taxon>Bacteria</taxon>
        <taxon>Pseudomonadati</taxon>
        <taxon>Bacteroidota</taxon>
        <taxon>Flavobacteriia</taxon>
        <taxon>Flavobacteriales</taxon>
        <taxon>Flavobacteriaceae</taxon>
        <taxon>Flavobacterium</taxon>
    </lineage>
</organism>
<keyword evidence="1" id="KW-0472">Membrane</keyword>
<reference evidence="2 3" key="1">
    <citation type="submission" date="2019-04" db="EMBL/GenBank/DDBJ databases">
        <title>Flavobacterium sp. GS03.</title>
        <authorList>
            <person name="Kim H."/>
        </authorList>
    </citation>
    <scope>NUCLEOTIDE SEQUENCE [LARGE SCALE GENOMIC DNA]</scope>
    <source>
        <strain evidence="2 3">GS03</strain>
    </source>
</reference>
<dbReference type="EMBL" id="CP038810">
    <property type="protein sequence ID" value="QBZ97812.1"/>
    <property type="molecule type" value="Genomic_DNA"/>
</dbReference>
<sequence length="71" mass="8291">MKPFDYFKKTFIGVFVFIIVYKIVIELFEGLSGFTLEFAFKLLLTAFFTALTLGVLNYFFKLDISKKKNNT</sequence>
<evidence type="ECO:0000256" key="1">
    <source>
        <dbReference type="SAM" id="Phobius"/>
    </source>
</evidence>